<sequence length="309" mass="35384">MAELGVELVVVVAVLLLGSSQAIQTEKCPRASPEELWYSDYSPMLQNTCLEEMSYYFRLIYGRLEDGHLFTFVPHIKEDPEKASNLTQRLTLSEKTALARMGRAYDVMENSWLDLGETSRQFLAGDKPASEVVRSMENLQKAHIRANELLVDAGREVAFFFRDMLELAIEGVIQILETEVQEAPDDEYGVAKLIQEKIVKISPLDLVGVIVRRFIGRSMGTVHTSPNKDPPNVLFSVMPRIDQMLDDFMAIRTYQVALTPENWTNFLEKQLEKSLEATKKRERENFVLIYRNEVYVAEVLMNMITSYTE</sequence>
<evidence type="ECO:0000256" key="1">
    <source>
        <dbReference type="SAM" id="SignalP"/>
    </source>
</evidence>
<accession>E9GZ22</accession>
<dbReference type="OrthoDB" id="6340441at2759"/>
<gene>
    <name evidence="2" type="ORF">DAPPUDRAFT_306827</name>
</gene>
<dbReference type="InParanoid" id="E9GZ22"/>
<reference evidence="2 3" key="1">
    <citation type="journal article" date="2011" name="Science">
        <title>The ecoresponsive genome of Daphnia pulex.</title>
        <authorList>
            <person name="Colbourne J.K."/>
            <person name="Pfrender M.E."/>
            <person name="Gilbert D."/>
            <person name="Thomas W.K."/>
            <person name="Tucker A."/>
            <person name="Oakley T.H."/>
            <person name="Tokishita S."/>
            <person name="Aerts A."/>
            <person name="Arnold G.J."/>
            <person name="Basu M.K."/>
            <person name="Bauer D.J."/>
            <person name="Caceres C.E."/>
            <person name="Carmel L."/>
            <person name="Casola C."/>
            <person name="Choi J.H."/>
            <person name="Detter J.C."/>
            <person name="Dong Q."/>
            <person name="Dusheyko S."/>
            <person name="Eads B.D."/>
            <person name="Frohlich T."/>
            <person name="Geiler-Samerotte K.A."/>
            <person name="Gerlach D."/>
            <person name="Hatcher P."/>
            <person name="Jogdeo S."/>
            <person name="Krijgsveld J."/>
            <person name="Kriventseva E.V."/>
            <person name="Kultz D."/>
            <person name="Laforsch C."/>
            <person name="Lindquist E."/>
            <person name="Lopez J."/>
            <person name="Manak J.R."/>
            <person name="Muller J."/>
            <person name="Pangilinan J."/>
            <person name="Patwardhan R.P."/>
            <person name="Pitluck S."/>
            <person name="Pritham E.J."/>
            <person name="Rechtsteiner A."/>
            <person name="Rho M."/>
            <person name="Rogozin I.B."/>
            <person name="Sakarya O."/>
            <person name="Salamov A."/>
            <person name="Schaack S."/>
            <person name="Shapiro H."/>
            <person name="Shiga Y."/>
            <person name="Skalitzky C."/>
            <person name="Smith Z."/>
            <person name="Souvorov A."/>
            <person name="Sung W."/>
            <person name="Tang Z."/>
            <person name="Tsuchiya D."/>
            <person name="Tu H."/>
            <person name="Vos H."/>
            <person name="Wang M."/>
            <person name="Wolf Y.I."/>
            <person name="Yamagata H."/>
            <person name="Yamada T."/>
            <person name="Ye Y."/>
            <person name="Shaw J.R."/>
            <person name="Andrews J."/>
            <person name="Crease T.J."/>
            <person name="Tang H."/>
            <person name="Lucas S.M."/>
            <person name="Robertson H.M."/>
            <person name="Bork P."/>
            <person name="Koonin E.V."/>
            <person name="Zdobnov E.M."/>
            <person name="Grigoriev I.V."/>
            <person name="Lynch M."/>
            <person name="Boore J.L."/>
        </authorList>
    </citation>
    <scope>NUCLEOTIDE SEQUENCE [LARGE SCALE GENOMIC DNA]</scope>
</reference>
<dbReference type="AlphaFoldDB" id="E9GZ22"/>
<keyword evidence="1" id="KW-0732">Signal</keyword>
<dbReference type="KEGG" id="dpx:DAPPUDRAFT_306827"/>
<dbReference type="Proteomes" id="UP000000305">
    <property type="component" value="Unassembled WGS sequence"/>
</dbReference>
<dbReference type="HOGENOM" id="CLU_900969_0_0_1"/>
<proteinExistence type="predicted"/>
<keyword evidence="3" id="KW-1185">Reference proteome</keyword>
<protein>
    <submittedName>
        <fullName evidence="2">Uncharacterized protein</fullName>
    </submittedName>
</protein>
<feature type="signal peptide" evidence="1">
    <location>
        <begin position="1"/>
        <end position="22"/>
    </location>
</feature>
<dbReference type="EMBL" id="GL732576">
    <property type="protein sequence ID" value="EFX75306.1"/>
    <property type="molecule type" value="Genomic_DNA"/>
</dbReference>
<evidence type="ECO:0000313" key="3">
    <source>
        <dbReference type="Proteomes" id="UP000000305"/>
    </source>
</evidence>
<name>E9GZ22_DAPPU</name>
<evidence type="ECO:0000313" key="2">
    <source>
        <dbReference type="EMBL" id="EFX75306.1"/>
    </source>
</evidence>
<organism evidence="2 3">
    <name type="scientific">Daphnia pulex</name>
    <name type="common">Water flea</name>
    <dbReference type="NCBI Taxonomy" id="6669"/>
    <lineage>
        <taxon>Eukaryota</taxon>
        <taxon>Metazoa</taxon>
        <taxon>Ecdysozoa</taxon>
        <taxon>Arthropoda</taxon>
        <taxon>Crustacea</taxon>
        <taxon>Branchiopoda</taxon>
        <taxon>Diplostraca</taxon>
        <taxon>Cladocera</taxon>
        <taxon>Anomopoda</taxon>
        <taxon>Daphniidae</taxon>
        <taxon>Daphnia</taxon>
    </lineage>
</organism>
<feature type="chain" id="PRO_5003241560" evidence="1">
    <location>
        <begin position="23"/>
        <end position="309"/>
    </location>
</feature>